<comment type="caution">
    <text evidence="1">The sequence shown here is derived from an EMBL/GenBank/DDBJ whole genome shotgun (WGS) entry which is preliminary data.</text>
</comment>
<dbReference type="Proteomes" id="UP000805193">
    <property type="component" value="Unassembled WGS sequence"/>
</dbReference>
<reference evidence="1 2" key="1">
    <citation type="journal article" date="2020" name="Cell">
        <title>Large-Scale Comparative Analyses of Tick Genomes Elucidate Their Genetic Diversity and Vector Capacities.</title>
        <authorList>
            <consortium name="Tick Genome and Microbiome Consortium (TIGMIC)"/>
            <person name="Jia N."/>
            <person name="Wang J."/>
            <person name="Shi W."/>
            <person name="Du L."/>
            <person name="Sun Y."/>
            <person name="Zhan W."/>
            <person name="Jiang J.F."/>
            <person name="Wang Q."/>
            <person name="Zhang B."/>
            <person name="Ji P."/>
            <person name="Bell-Sakyi L."/>
            <person name="Cui X.M."/>
            <person name="Yuan T.T."/>
            <person name="Jiang B.G."/>
            <person name="Yang W.F."/>
            <person name="Lam T.T."/>
            <person name="Chang Q.C."/>
            <person name="Ding S.J."/>
            <person name="Wang X.J."/>
            <person name="Zhu J.G."/>
            <person name="Ruan X.D."/>
            <person name="Zhao L."/>
            <person name="Wei J.T."/>
            <person name="Ye R.Z."/>
            <person name="Que T.C."/>
            <person name="Du C.H."/>
            <person name="Zhou Y.H."/>
            <person name="Cheng J.X."/>
            <person name="Dai P.F."/>
            <person name="Guo W.B."/>
            <person name="Han X.H."/>
            <person name="Huang E.J."/>
            <person name="Li L.F."/>
            <person name="Wei W."/>
            <person name="Gao Y.C."/>
            <person name="Liu J.Z."/>
            <person name="Shao H.Z."/>
            <person name="Wang X."/>
            <person name="Wang C.C."/>
            <person name="Yang T.C."/>
            <person name="Huo Q.B."/>
            <person name="Li W."/>
            <person name="Chen H.Y."/>
            <person name="Chen S.E."/>
            <person name="Zhou L.G."/>
            <person name="Ni X.B."/>
            <person name="Tian J.H."/>
            <person name="Sheng Y."/>
            <person name="Liu T."/>
            <person name="Pan Y.S."/>
            <person name="Xia L.Y."/>
            <person name="Li J."/>
            <person name="Zhao F."/>
            <person name="Cao W.C."/>
        </authorList>
    </citation>
    <scope>NUCLEOTIDE SEQUENCE [LARGE SCALE GENOMIC DNA]</scope>
    <source>
        <strain evidence="1">Iper-2018</strain>
    </source>
</reference>
<proteinExistence type="predicted"/>
<gene>
    <name evidence="1" type="ORF">HPB47_021389</name>
</gene>
<organism evidence="1 2">
    <name type="scientific">Ixodes persulcatus</name>
    <name type="common">Taiga tick</name>
    <dbReference type="NCBI Taxonomy" id="34615"/>
    <lineage>
        <taxon>Eukaryota</taxon>
        <taxon>Metazoa</taxon>
        <taxon>Ecdysozoa</taxon>
        <taxon>Arthropoda</taxon>
        <taxon>Chelicerata</taxon>
        <taxon>Arachnida</taxon>
        <taxon>Acari</taxon>
        <taxon>Parasitiformes</taxon>
        <taxon>Ixodida</taxon>
        <taxon>Ixodoidea</taxon>
        <taxon>Ixodidae</taxon>
        <taxon>Ixodinae</taxon>
        <taxon>Ixodes</taxon>
    </lineage>
</organism>
<name>A0AC60QCW6_IXOPE</name>
<sequence length="199" mass="22240">MLPMQDSRAPSLETKKRKLQNDGDDSVSLTPESEEDNAGWTDVQRRRRLPAKRSTATAERLTKKKVLVLIRPRGQHPITEIPKSDLGRALIQLAPHPSLGKYVSTRMDARSNSITVTAYDSTHADRICQLHQIPRENSTPFEIEALHLRPRGTSRGVIRVDPVGTNESLKDNVDCEHAAVLDVKRMGRSSFAIVSFDTP</sequence>
<accession>A0AC60QCW6</accession>
<dbReference type="EMBL" id="JABSTQ010009189">
    <property type="protein sequence ID" value="KAG0431859.1"/>
    <property type="molecule type" value="Genomic_DNA"/>
</dbReference>
<keyword evidence="2" id="KW-1185">Reference proteome</keyword>
<evidence type="ECO:0000313" key="2">
    <source>
        <dbReference type="Proteomes" id="UP000805193"/>
    </source>
</evidence>
<protein>
    <submittedName>
        <fullName evidence="1">Uncharacterized protein</fullName>
    </submittedName>
</protein>
<evidence type="ECO:0000313" key="1">
    <source>
        <dbReference type="EMBL" id="KAG0431859.1"/>
    </source>
</evidence>